<protein>
    <submittedName>
        <fullName evidence="1">Uncharacterized protein</fullName>
    </submittedName>
</protein>
<evidence type="ECO:0000313" key="1">
    <source>
        <dbReference type="EMBL" id="KAJ7415855.1"/>
    </source>
</evidence>
<comment type="caution">
    <text evidence="1">The sequence shown here is derived from an EMBL/GenBank/DDBJ whole genome shotgun (WGS) entry which is preliminary data.</text>
</comment>
<sequence>MAKKIREKFNRYLDVVNRNKQVVEASYTAHLTSPLTAIQDCCTIPPSMME</sequence>
<keyword evidence="2" id="KW-1185">Reference proteome</keyword>
<reference evidence="1" key="1">
    <citation type="submission" date="2019-10" db="EMBL/GenBank/DDBJ databases">
        <authorList>
            <person name="Soares A.E.R."/>
            <person name="Aleixo A."/>
            <person name="Schneider P."/>
            <person name="Miyaki C.Y."/>
            <person name="Schneider M.P."/>
            <person name="Mello C."/>
            <person name="Vasconcelos A.T.R."/>
        </authorList>
    </citation>
    <scope>NUCLEOTIDE SEQUENCE</scope>
    <source>
        <tissue evidence="1">Muscle</tissue>
    </source>
</reference>
<accession>A0ABQ9DBE8</accession>
<dbReference type="Proteomes" id="UP001145742">
    <property type="component" value="Unassembled WGS sequence"/>
</dbReference>
<name>A0ABQ9DBE8_9PASS</name>
<evidence type="ECO:0000313" key="2">
    <source>
        <dbReference type="Proteomes" id="UP001145742"/>
    </source>
</evidence>
<dbReference type="EMBL" id="WHWB01033901">
    <property type="protein sequence ID" value="KAJ7415855.1"/>
    <property type="molecule type" value="Genomic_DNA"/>
</dbReference>
<gene>
    <name evidence="1" type="ORF">WISP_75775</name>
</gene>
<organism evidence="1 2">
    <name type="scientific">Willisornis vidua</name>
    <name type="common">Xingu scale-backed antbird</name>
    <dbReference type="NCBI Taxonomy" id="1566151"/>
    <lineage>
        <taxon>Eukaryota</taxon>
        <taxon>Metazoa</taxon>
        <taxon>Chordata</taxon>
        <taxon>Craniata</taxon>
        <taxon>Vertebrata</taxon>
        <taxon>Euteleostomi</taxon>
        <taxon>Archelosauria</taxon>
        <taxon>Archosauria</taxon>
        <taxon>Dinosauria</taxon>
        <taxon>Saurischia</taxon>
        <taxon>Theropoda</taxon>
        <taxon>Coelurosauria</taxon>
        <taxon>Aves</taxon>
        <taxon>Neognathae</taxon>
        <taxon>Neoaves</taxon>
        <taxon>Telluraves</taxon>
        <taxon>Australaves</taxon>
        <taxon>Passeriformes</taxon>
        <taxon>Thamnophilidae</taxon>
        <taxon>Willisornis</taxon>
    </lineage>
</organism>
<proteinExistence type="predicted"/>